<dbReference type="InterPro" id="IPR029063">
    <property type="entry name" value="SAM-dependent_MTases_sf"/>
</dbReference>
<reference evidence="2 3" key="1">
    <citation type="journal article" date="2017" name="ISME J.">
        <title>Energy and carbon metabolisms in a deep terrestrial subsurface fluid microbial community.</title>
        <authorList>
            <person name="Momper L."/>
            <person name="Jungbluth S.P."/>
            <person name="Lee M.D."/>
            <person name="Amend J.P."/>
        </authorList>
    </citation>
    <scope>NUCLEOTIDE SEQUENCE [LARGE SCALE GENOMIC DNA]</scope>
    <source>
        <strain evidence="2">SURF_5</strain>
    </source>
</reference>
<organism evidence="2 3">
    <name type="scientific">Abyssobacteria bacterium (strain SURF_5)</name>
    <dbReference type="NCBI Taxonomy" id="2093360"/>
    <lineage>
        <taxon>Bacteria</taxon>
        <taxon>Pseudomonadati</taxon>
        <taxon>Candidatus Hydrogenedentota</taxon>
        <taxon>Candidatus Abyssobacteria</taxon>
    </lineage>
</organism>
<dbReference type="Pfam" id="PF08241">
    <property type="entry name" value="Methyltransf_11"/>
    <property type="match status" value="1"/>
</dbReference>
<dbReference type="EMBL" id="QZKU01000077">
    <property type="protein sequence ID" value="RJP20405.1"/>
    <property type="molecule type" value="Genomic_DNA"/>
</dbReference>
<accession>A0A3A4NPJ7</accession>
<dbReference type="Gene3D" id="3.40.50.150">
    <property type="entry name" value="Vaccinia Virus protein VP39"/>
    <property type="match status" value="1"/>
</dbReference>
<evidence type="ECO:0000313" key="3">
    <source>
        <dbReference type="Proteomes" id="UP000265882"/>
    </source>
</evidence>
<proteinExistence type="predicted"/>
<dbReference type="GO" id="GO:0032259">
    <property type="term" value="P:methylation"/>
    <property type="evidence" value="ECO:0007669"/>
    <property type="project" value="UniProtKB-KW"/>
</dbReference>
<dbReference type="GO" id="GO:0008757">
    <property type="term" value="F:S-adenosylmethionine-dependent methyltransferase activity"/>
    <property type="evidence" value="ECO:0007669"/>
    <property type="project" value="InterPro"/>
</dbReference>
<dbReference type="SUPFAM" id="SSF53335">
    <property type="entry name" value="S-adenosyl-L-methionine-dependent methyltransferases"/>
    <property type="match status" value="1"/>
</dbReference>
<gene>
    <name evidence="2" type="ORF">C4520_11545</name>
</gene>
<keyword evidence="2" id="KW-0808">Transferase</keyword>
<dbReference type="InterPro" id="IPR013216">
    <property type="entry name" value="Methyltransf_11"/>
</dbReference>
<protein>
    <submittedName>
        <fullName evidence="2">Class I SAM-dependent methyltransferase</fullName>
    </submittedName>
</protein>
<dbReference type="Proteomes" id="UP000265882">
    <property type="component" value="Unassembled WGS sequence"/>
</dbReference>
<feature type="domain" description="Methyltransferase type 11" evidence="1">
    <location>
        <begin position="46"/>
        <end position="91"/>
    </location>
</feature>
<sequence>MRRNKWLRGRGIEIGAHDLPIEGIRPIYVDRFFEFAHAKCLVDAISDASILPFKDDSLDYIASSHLLEHLANPIRALVEWNRIVRAGGIVYLVVPDRRFTFDRFRERTPLSHLISDFERATTDCDPTHIDDFVTRADFQQMRPDLRSADIPRAREEYRRSCENDIRAGRPINIHFHVFEKEDVVDLMEYLKHYEKTKLDWTIVETEERFPPHRKDGFLIVIRVRKAPSSRWNFLGRQR</sequence>
<keyword evidence="2" id="KW-0489">Methyltransferase</keyword>
<evidence type="ECO:0000259" key="1">
    <source>
        <dbReference type="Pfam" id="PF08241"/>
    </source>
</evidence>
<name>A0A3A4NPJ7_ABYX5</name>
<dbReference type="AlphaFoldDB" id="A0A3A4NPJ7"/>
<comment type="caution">
    <text evidence="2">The sequence shown here is derived from an EMBL/GenBank/DDBJ whole genome shotgun (WGS) entry which is preliminary data.</text>
</comment>
<evidence type="ECO:0000313" key="2">
    <source>
        <dbReference type="EMBL" id="RJP20405.1"/>
    </source>
</evidence>